<dbReference type="EMBL" id="AP014962">
    <property type="protein sequence ID" value="BAS97130.1"/>
    <property type="molecule type" value="Genomic_DNA"/>
</dbReference>
<reference evidence="1 2" key="2">
    <citation type="journal article" date="2013" name="Plant Cell Physiol.">
        <title>Rice Annotation Project Database (RAP-DB): an integrative and interactive database for rice genomics.</title>
        <authorList>
            <person name="Sakai H."/>
            <person name="Lee S.S."/>
            <person name="Tanaka T."/>
            <person name="Numa H."/>
            <person name="Kim J."/>
            <person name="Kawahara Y."/>
            <person name="Wakimoto H."/>
            <person name="Yang C.C."/>
            <person name="Iwamoto M."/>
            <person name="Abe T."/>
            <person name="Yamada Y."/>
            <person name="Muto A."/>
            <person name="Inokuchi H."/>
            <person name="Ikemura T."/>
            <person name="Matsumoto T."/>
            <person name="Sasaki T."/>
            <person name="Itoh T."/>
        </authorList>
    </citation>
    <scope>NUCLEOTIDE SEQUENCE [LARGE SCALE GENOMIC DNA]</scope>
    <source>
        <strain evidence="2">cv. Nipponbare</strain>
    </source>
</reference>
<dbReference type="InParanoid" id="A0A0P0WV77"/>
<gene>
    <name evidence="1" type="ordered locus">Os06g0263050</name>
    <name evidence="1" type="ORF">OSNPB_060263050</name>
</gene>
<evidence type="ECO:0000313" key="2">
    <source>
        <dbReference type="Proteomes" id="UP000059680"/>
    </source>
</evidence>
<proteinExistence type="predicted"/>
<dbReference type="Proteomes" id="UP000059680">
    <property type="component" value="Chromosome 6"/>
</dbReference>
<sequence>MGKGAKCVDGSASRYLVEAASDTQRSGSEGGGCEWSDLATSGWGAKEAWSSGRMQRRAIRYVYPDLLEDPTVGDDDK</sequence>
<reference evidence="1 2" key="3">
    <citation type="journal article" date="2013" name="Rice">
        <title>Improvement of the Oryza sativa Nipponbare reference genome using next generation sequence and optical map data.</title>
        <authorList>
            <person name="Kawahara Y."/>
            <person name="de la Bastide M."/>
            <person name="Hamilton J.P."/>
            <person name="Kanamori H."/>
            <person name="McCombie W.R."/>
            <person name="Ouyang S."/>
            <person name="Schwartz D.C."/>
            <person name="Tanaka T."/>
            <person name="Wu J."/>
            <person name="Zhou S."/>
            <person name="Childs K.L."/>
            <person name="Davidson R.M."/>
            <person name="Lin H."/>
            <person name="Quesada-Ocampo L."/>
            <person name="Vaillancourt B."/>
            <person name="Sakai H."/>
            <person name="Lee S.S."/>
            <person name="Kim J."/>
            <person name="Numa H."/>
            <person name="Itoh T."/>
            <person name="Buell C.R."/>
            <person name="Matsumoto T."/>
        </authorList>
    </citation>
    <scope>NUCLEOTIDE SEQUENCE [LARGE SCALE GENOMIC DNA]</scope>
    <source>
        <strain evidence="2">cv. Nipponbare</strain>
    </source>
</reference>
<name>A0A0P0WV77_ORYSJ</name>
<dbReference type="PaxDb" id="39947-A0A0P0WV77"/>
<organism evidence="1 2">
    <name type="scientific">Oryza sativa subsp. japonica</name>
    <name type="common">Rice</name>
    <dbReference type="NCBI Taxonomy" id="39947"/>
    <lineage>
        <taxon>Eukaryota</taxon>
        <taxon>Viridiplantae</taxon>
        <taxon>Streptophyta</taxon>
        <taxon>Embryophyta</taxon>
        <taxon>Tracheophyta</taxon>
        <taxon>Spermatophyta</taxon>
        <taxon>Magnoliopsida</taxon>
        <taxon>Liliopsida</taxon>
        <taxon>Poales</taxon>
        <taxon>Poaceae</taxon>
        <taxon>BOP clade</taxon>
        <taxon>Oryzoideae</taxon>
        <taxon>Oryzeae</taxon>
        <taxon>Oryzinae</taxon>
        <taxon>Oryza</taxon>
        <taxon>Oryza sativa</taxon>
    </lineage>
</organism>
<reference evidence="2" key="1">
    <citation type="journal article" date="2005" name="Nature">
        <title>The map-based sequence of the rice genome.</title>
        <authorList>
            <consortium name="International rice genome sequencing project (IRGSP)"/>
            <person name="Matsumoto T."/>
            <person name="Wu J."/>
            <person name="Kanamori H."/>
            <person name="Katayose Y."/>
            <person name="Fujisawa M."/>
            <person name="Namiki N."/>
            <person name="Mizuno H."/>
            <person name="Yamamoto K."/>
            <person name="Antonio B.A."/>
            <person name="Baba T."/>
            <person name="Sakata K."/>
            <person name="Nagamura Y."/>
            <person name="Aoki H."/>
            <person name="Arikawa K."/>
            <person name="Arita K."/>
            <person name="Bito T."/>
            <person name="Chiden Y."/>
            <person name="Fujitsuka N."/>
            <person name="Fukunaka R."/>
            <person name="Hamada M."/>
            <person name="Harada C."/>
            <person name="Hayashi A."/>
            <person name="Hijishita S."/>
            <person name="Honda M."/>
            <person name="Hosokawa S."/>
            <person name="Ichikawa Y."/>
            <person name="Idonuma A."/>
            <person name="Iijima M."/>
            <person name="Ikeda M."/>
            <person name="Ikeno M."/>
            <person name="Ito K."/>
            <person name="Ito S."/>
            <person name="Ito T."/>
            <person name="Ito Y."/>
            <person name="Ito Y."/>
            <person name="Iwabuchi A."/>
            <person name="Kamiya K."/>
            <person name="Karasawa W."/>
            <person name="Kurita K."/>
            <person name="Katagiri S."/>
            <person name="Kikuta A."/>
            <person name="Kobayashi H."/>
            <person name="Kobayashi N."/>
            <person name="Machita K."/>
            <person name="Maehara T."/>
            <person name="Masukawa M."/>
            <person name="Mizubayashi T."/>
            <person name="Mukai Y."/>
            <person name="Nagasaki H."/>
            <person name="Nagata Y."/>
            <person name="Naito S."/>
            <person name="Nakashima M."/>
            <person name="Nakama Y."/>
            <person name="Nakamichi Y."/>
            <person name="Nakamura M."/>
            <person name="Meguro A."/>
            <person name="Negishi M."/>
            <person name="Ohta I."/>
            <person name="Ohta T."/>
            <person name="Okamoto M."/>
            <person name="Ono N."/>
            <person name="Saji S."/>
            <person name="Sakaguchi M."/>
            <person name="Sakai K."/>
            <person name="Shibata M."/>
            <person name="Shimokawa T."/>
            <person name="Song J."/>
            <person name="Takazaki Y."/>
            <person name="Terasawa K."/>
            <person name="Tsugane M."/>
            <person name="Tsuji K."/>
            <person name="Ueda S."/>
            <person name="Waki K."/>
            <person name="Yamagata H."/>
            <person name="Yamamoto M."/>
            <person name="Yamamoto S."/>
            <person name="Yamane H."/>
            <person name="Yoshiki S."/>
            <person name="Yoshihara R."/>
            <person name="Yukawa K."/>
            <person name="Zhong H."/>
            <person name="Yano M."/>
            <person name="Yuan Q."/>
            <person name="Ouyang S."/>
            <person name="Liu J."/>
            <person name="Jones K.M."/>
            <person name="Gansberger K."/>
            <person name="Moffat K."/>
            <person name="Hill J."/>
            <person name="Bera J."/>
            <person name="Fadrosh D."/>
            <person name="Jin S."/>
            <person name="Johri S."/>
            <person name="Kim M."/>
            <person name="Overton L."/>
            <person name="Reardon M."/>
            <person name="Tsitrin T."/>
            <person name="Vuong H."/>
            <person name="Weaver B."/>
            <person name="Ciecko A."/>
            <person name="Tallon L."/>
            <person name="Jackson J."/>
            <person name="Pai G."/>
            <person name="Aken S.V."/>
            <person name="Utterback T."/>
            <person name="Reidmuller S."/>
            <person name="Feldblyum T."/>
            <person name="Hsiao J."/>
            <person name="Zismann V."/>
            <person name="Iobst S."/>
            <person name="de Vazeille A.R."/>
            <person name="Buell C.R."/>
            <person name="Ying K."/>
            <person name="Li Y."/>
            <person name="Lu T."/>
            <person name="Huang Y."/>
            <person name="Zhao Q."/>
            <person name="Feng Q."/>
            <person name="Zhang L."/>
            <person name="Zhu J."/>
            <person name="Weng Q."/>
            <person name="Mu J."/>
            <person name="Lu Y."/>
            <person name="Fan D."/>
            <person name="Liu Y."/>
            <person name="Guan J."/>
            <person name="Zhang Y."/>
            <person name="Yu S."/>
            <person name="Liu X."/>
            <person name="Zhang Y."/>
            <person name="Hong G."/>
            <person name="Han B."/>
            <person name="Choisne N."/>
            <person name="Demange N."/>
            <person name="Orjeda G."/>
            <person name="Samain S."/>
            <person name="Cattolico L."/>
            <person name="Pelletier E."/>
            <person name="Couloux A."/>
            <person name="Segurens B."/>
            <person name="Wincker P."/>
            <person name="D'Hont A."/>
            <person name="Scarpelli C."/>
            <person name="Weissenbach J."/>
            <person name="Salanoubat M."/>
            <person name="Quetier F."/>
            <person name="Yu Y."/>
            <person name="Kim H.R."/>
            <person name="Rambo T."/>
            <person name="Currie J."/>
            <person name="Collura K."/>
            <person name="Luo M."/>
            <person name="Yang T."/>
            <person name="Ammiraju J.S.S."/>
            <person name="Engler F."/>
            <person name="Soderlund C."/>
            <person name="Wing R.A."/>
            <person name="Palmer L.E."/>
            <person name="de la Bastide M."/>
            <person name="Spiegel L."/>
            <person name="Nascimento L."/>
            <person name="Zutavern T."/>
            <person name="O'Shaughnessy A."/>
            <person name="Dike S."/>
            <person name="Dedhia N."/>
            <person name="Preston R."/>
            <person name="Balija V."/>
            <person name="McCombie W.R."/>
            <person name="Chow T."/>
            <person name="Chen H."/>
            <person name="Chung M."/>
            <person name="Chen C."/>
            <person name="Shaw J."/>
            <person name="Wu H."/>
            <person name="Hsiao K."/>
            <person name="Chao Y."/>
            <person name="Chu M."/>
            <person name="Cheng C."/>
            <person name="Hour A."/>
            <person name="Lee P."/>
            <person name="Lin S."/>
            <person name="Lin Y."/>
            <person name="Liou J."/>
            <person name="Liu S."/>
            <person name="Hsing Y."/>
            <person name="Raghuvanshi S."/>
            <person name="Mohanty A."/>
            <person name="Bharti A.K."/>
            <person name="Gaur A."/>
            <person name="Gupta V."/>
            <person name="Kumar D."/>
            <person name="Ravi V."/>
            <person name="Vij S."/>
            <person name="Kapur A."/>
            <person name="Khurana P."/>
            <person name="Khurana P."/>
            <person name="Khurana J.P."/>
            <person name="Tyagi A.K."/>
            <person name="Gaikwad K."/>
            <person name="Singh A."/>
            <person name="Dalal V."/>
            <person name="Srivastava S."/>
            <person name="Dixit A."/>
            <person name="Pal A.K."/>
            <person name="Ghazi I.A."/>
            <person name="Yadav M."/>
            <person name="Pandit A."/>
            <person name="Bhargava A."/>
            <person name="Sureshbabu K."/>
            <person name="Batra K."/>
            <person name="Sharma T.R."/>
            <person name="Mohapatra T."/>
            <person name="Singh N.K."/>
            <person name="Messing J."/>
            <person name="Nelson A.B."/>
            <person name="Fuks G."/>
            <person name="Kavchok S."/>
            <person name="Keizer G."/>
            <person name="Linton E."/>
            <person name="Llaca V."/>
            <person name="Song R."/>
            <person name="Tanyolac B."/>
            <person name="Young S."/>
            <person name="Ho-Il K."/>
            <person name="Hahn J.H."/>
            <person name="Sangsakoo G."/>
            <person name="Vanavichit A."/>
            <person name="de Mattos Luiz.A.T."/>
            <person name="Zimmer P.D."/>
            <person name="Malone G."/>
            <person name="Dellagostin O."/>
            <person name="de Oliveira A.C."/>
            <person name="Bevan M."/>
            <person name="Bancroft I."/>
            <person name="Minx P."/>
            <person name="Cordum H."/>
            <person name="Wilson R."/>
            <person name="Cheng Z."/>
            <person name="Jin W."/>
            <person name="Jiang J."/>
            <person name="Leong S.A."/>
            <person name="Iwama H."/>
            <person name="Gojobori T."/>
            <person name="Itoh T."/>
            <person name="Niimura Y."/>
            <person name="Fujii Y."/>
            <person name="Habara T."/>
            <person name="Sakai H."/>
            <person name="Sato Y."/>
            <person name="Wilson G."/>
            <person name="Kumar K."/>
            <person name="McCouch S."/>
            <person name="Juretic N."/>
            <person name="Hoen D."/>
            <person name="Wright S."/>
            <person name="Bruskiewich R."/>
            <person name="Bureau T."/>
            <person name="Miyao A."/>
            <person name="Hirochika H."/>
            <person name="Nishikawa T."/>
            <person name="Kadowaki K."/>
            <person name="Sugiura M."/>
            <person name="Burr B."/>
            <person name="Sasaki T."/>
        </authorList>
    </citation>
    <scope>NUCLEOTIDE SEQUENCE [LARGE SCALE GENOMIC DNA]</scope>
    <source>
        <strain evidence="2">cv. Nipponbare</strain>
    </source>
</reference>
<evidence type="ECO:0000313" key="1">
    <source>
        <dbReference type="EMBL" id="BAS97130.1"/>
    </source>
</evidence>
<protein>
    <submittedName>
        <fullName evidence="1">Os06g0263050 protein</fullName>
    </submittedName>
</protein>
<keyword evidence="2" id="KW-1185">Reference proteome</keyword>
<accession>A0A0P0WV77</accession>
<dbReference type="AlphaFoldDB" id="A0A0P0WV77"/>